<gene>
    <name evidence="1" type="ORF">GCM10009422_01120</name>
</gene>
<organism evidence="1 2">
    <name type="scientific">Brevundimonas kwangchunensis</name>
    <dbReference type="NCBI Taxonomy" id="322163"/>
    <lineage>
        <taxon>Bacteria</taxon>
        <taxon>Pseudomonadati</taxon>
        <taxon>Pseudomonadota</taxon>
        <taxon>Alphaproteobacteria</taxon>
        <taxon>Caulobacterales</taxon>
        <taxon>Caulobacteraceae</taxon>
        <taxon>Brevundimonas</taxon>
    </lineage>
</organism>
<dbReference type="Proteomes" id="UP001501352">
    <property type="component" value="Unassembled WGS sequence"/>
</dbReference>
<dbReference type="RefSeq" id="WP_343788747.1">
    <property type="nucleotide sequence ID" value="NZ_BAAAGA010000001.1"/>
</dbReference>
<protein>
    <submittedName>
        <fullName evidence="1">Uncharacterized protein</fullName>
    </submittedName>
</protein>
<evidence type="ECO:0000313" key="2">
    <source>
        <dbReference type="Proteomes" id="UP001501352"/>
    </source>
</evidence>
<accession>A0ABP3RH60</accession>
<proteinExistence type="predicted"/>
<keyword evidence="2" id="KW-1185">Reference proteome</keyword>
<evidence type="ECO:0000313" key="1">
    <source>
        <dbReference type="EMBL" id="GAA0610086.1"/>
    </source>
</evidence>
<reference evidence="2" key="1">
    <citation type="journal article" date="2019" name="Int. J. Syst. Evol. Microbiol.">
        <title>The Global Catalogue of Microorganisms (GCM) 10K type strain sequencing project: providing services to taxonomists for standard genome sequencing and annotation.</title>
        <authorList>
            <consortium name="The Broad Institute Genomics Platform"/>
            <consortium name="The Broad Institute Genome Sequencing Center for Infectious Disease"/>
            <person name="Wu L."/>
            <person name="Ma J."/>
        </authorList>
    </citation>
    <scope>NUCLEOTIDE SEQUENCE [LARGE SCALE GENOMIC DNA]</scope>
    <source>
        <strain evidence="2">JCM 12928</strain>
    </source>
</reference>
<comment type="caution">
    <text evidence="1">The sequence shown here is derived from an EMBL/GenBank/DDBJ whole genome shotgun (WGS) entry which is preliminary data.</text>
</comment>
<name>A0ABP3RH60_9CAUL</name>
<sequence>MTEDAYEPMFAALCNELGFCLHDKAQKRVIATLPEGLDAATKVVFAASGVDYLTALGDLRRSVRDCIKANLP</sequence>
<dbReference type="EMBL" id="BAAAGA010000001">
    <property type="protein sequence ID" value="GAA0610086.1"/>
    <property type="molecule type" value="Genomic_DNA"/>
</dbReference>